<keyword evidence="4" id="KW-1185">Reference proteome</keyword>
<gene>
    <name evidence="5" type="primary">LOC109478101</name>
</gene>
<dbReference type="Gene3D" id="3.80.10.10">
    <property type="entry name" value="Ribonuclease Inhibitor"/>
    <property type="match status" value="1"/>
</dbReference>
<dbReference type="PANTHER" id="PTHR24369:SF211">
    <property type="entry name" value="LEUCINE-RICH REPEAT-CONTAINING PROTEIN 15-LIKE"/>
    <property type="match status" value="1"/>
</dbReference>
<evidence type="ECO:0000313" key="5">
    <source>
        <dbReference type="RefSeq" id="XP_019635146.1"/>
    </source>
</evidence>
<feature type="compositionally biased region" description="Polar residues" evidence="3">
    <location>
        <begin position="83"/>
        <end position="93"/>
    </location>
</feature>
<evidence type="ECO:0000256" key="3">
    <source>
        <dbReference type="SAM" id="MobiDB-lite"/>
    </source>
</evidence>
<dbReference type="OrthoDB" id="1099686at2759"/>
<dbReference type="GeneID" id="109478101"/>
<dbReference type="PANTHER" id="PTHR24369">
    <property type="entry name" value="ANTIGEN BSP, PUTATIVE-RELATED"/>
    <property type="match status" value="1"/>
</dbReference>
<dbReference type="SUPFAM" id="SSF52058">
    <property type="entry name" value="L domain-like"/>
    <property type="match status" value="1"/>
</dbReference>
<feature type="region of interest" description="Disordered" evidence="3">
    <location>
        <begin position="81"/>
        <end position="101"/>
    </location>
</feature>
<proteinExistence type="predicted"/>
<dbReference type="RefSeq" id="XP_019635146.1">
    <property type="nucleotide sequence ID" value="XM_019779587.1"/>
</dbReference>
<name>A0A6P4ZZX6_BRABE</name>
<dbReference type="Proteomes" id="UP000515135">
    <property type="component" value="Unplaced"/>
</dbReference>
<dbReference type="InterPro" id="IPR050541">
    <property type="entry name" value="LRR_TM_domain-containing"/>
</dbReference>
<protein>
    <submittedName>
        <fullName evidence="5">Leucine-rich repeat-containing protein 3B-like isoform X2</fullName>
    </submittedName>
</protein>
<reference evidence="5" key="1">
    <citation type="submission" date="2025-08" db="UniProtKB">
        <authorList>
            <consortium name="RefSeq"/>
        </authorList>
    </citation>
    <scope>IDENTIFICATION</scope>
    <source>
        <tissue evidence="5">Gonad</tissue>
    </source>
</reference>
<accession>A0A6P4ZZX6</accession>
<evidence type="ECO:0000313" key="4">
    <source>
        <dbReference type="Proteomes" id="UP000515135"/>
    </source>
</evidence>
<evidence type="ECO:0000256" key="2">
    <source>
        <dbReference type="ARBA" id="ARBA00022737"/>
    </source>
</evidence>
<evidence type="ECO:0000256" key="1">
    <source>
        <dbReference type="ARBA" id="ARBA00022614"/>
    </source>
</evidence>
<sequence>MLLACAGKMVACPAGCYCDAPDMKVSCTGADITEIPKNIPADTRFLDIGSTSITTIRKGDFHNLHNLRGVLYTVVPLPRYSGPLQSDSSSLMTSPRFPDMT</sequence>
<keyword evidence="2" id="KW-0677">Repeat</keyword>
<dbReference type="GO" id="GO:0005886">
    <property type="term" value="C:plasma membrane"/>
    <property type="evidence" value="ECO:0007669"/>
    <property type="project" value="TreeGrafter"/>
</dbReference>
<dbReference type="AlphaFoldDB" id="A0A6P4ZZX6"/>
<organism evidence="4 5">
    <name type="scientific">Branchiostoma belcheri</name>
    <name type="common">Amphioxus</name>
    <dbReference type="NCBI Taxonomy" id="7741"/>
    <lineage>
        <taxon>Eukaryota</taxon>
        <taxon>Metazoa</taxon>
        <taxon>Chordata</taxon>
        <taxon>Cephalochordata</taxon>
        <taxon>Leptocardii</taxon>
        <taxon>Amphioxiformes</taxon>
        <taxon>Branchiostomatidae</taxon>
        <taxon>Branchiostoma</taxon>
    </lineage>
</organism>
<dbReference type="InterPro" id="IPR032675">
    <property type="entry name" value="LRR_dom_sf"/>
</dbReference>
<keyword evidence="1" id="KW-0433">Leucine-rich repeat</keyword>